<evidence type="ECO:0000256" key="7">
    <source>
        <dbReference type="ARBA" id="ARBA00023004"/>
    </source>
</evidence>
<dbReference type="Gene3D" id="1.25.40.10">
    <property type="entry name" value="Tetratricopeptide repeat domain"/>
    <property type="match status" value="1"/>
</dbReference>
<dbReference type="EMBL" id="JALMLT010000007">
    <property type="protein sequence ID" value="MDT8761118.1"/>
    <property type="molecule type" value="Genomic_DNA"/>
</dbReference>
<dbReference type="Pfam" id="PF13640">
    <property type="entry name" value="2OG-FeII_Oxy_3"/>
    <property type="match status" value="1"/>
</dbReference>
<evidence type="ECO:0000256" key="3">
    <source>
        <dbReference type="ARBA" id="ARBA00022824"/>
    </source>
</evidence>
<dbReference type="SMART" id="SM00702">
    <property type="entry name" value="P4Hc"/>
    <property type="match status" value="1"/>
</dbReference>
<keyword evidence="8" id="KW-0325">Glycoprotein</keyword>
<dbReference type="InterPro" id="IPR011990">
    <property type="entry name" value="TPR-like_helical_dom_sf"/>
</dbReference>
<comment type="caution">
    <text evidence="10">The sequence shown here is derived from an EMBL/GenBank/DDBJ whole genome shotgun (WGS) entry which is preliminary data.</text>
</comment>
<dbReference type="PANTHER" id="PTHR10869:SF246">
    <property type="entry name" value="TRANSMEMBRANE PROLYL 4-HYDROXYLASE"/>
    <property type="match status" value="1"/>
</dbReference>
<evidence type="ECO:0000256" key="4">
    <source>
        <dbReference type="ARBA" id="ARBA00022896"/>
    </source>
</evidence>
<dbReference type="InterPro" id="IPR006620">
    <property type="entry name" value="Pro_4_hyd_alph"/>
</dbReference>
<keyword evidence="2" id="KW-0479">Metal-binding</keyword>
<dbReference type="PROSITE" id="PS51471">
    <property type="entry name" value="FE2OG_OXY"/>
    <property type="match status" value="1"/>
</dbReference>
<dbReference type="Gene3D" id="2.60.120.620">
    <property type="entry name" value="q2cbj1_9rhob like domain"/>
    <property type="match status" value="1"/>
</dbReference>
<dbReference type="PANTHER" id="PTHR10869">
    <property type="entry name" value="PROLYL 4-HYDROXYLASE ALPHA SUBUNIT"/>
    <property type="match status" value="1"/>
</dbReference>
<organism evidence="10">
    <name type="scientific">Sphingomonas psychrotolerans</name>
    <dbReference type="NCBI Taxonomy" id="1327635"/>
    <lineage>
        <taxon>Bacteria</taxon>
        <taxon>Pseudomonadati</taxon>
        <taxon>Pseudomonadota</taxon>
        <taxon>Alphaproteobacteria</taxon>
        <taxon>Sphingomonadales</taxon>
        <taxon>Sphingomonadaceae</taxon>
        <taxon>Sphingomonas</taxon>
    </lineage>
</organism>
<dbReference type="SUPFAM" id="SSF81901">
    <property type="entry name" value="HCP-like"/>
    <property type="match status" value="1"/>
</dbReference>
<evidence type="ECO:0000259" key="9">
    <source>
        <dbReference type="PROSITE" id="PS51471"/>
    </source>
</evidence>
<evidence type="ECO:0000256" key="1">
    <source>
        <dbReference type="ARBA" id="ARBA00001961"/>
    </source>
</evidence>
<reference evidence="10" key="1">
    <citation type="submission" date="2022-04" db="EMBL/GenBank/DDBJ databases">
        <title>Tomato heritable bacteria conferring resistance against bacterial wilt.</title>
        <authorList>
            <person name="Yin J."/>
        </authorList>
    </citation>
    <scope>NUCLEOTIDE SEQUENCE</scope>
    <source>
        <strain evidence="10">Cra20</strain>
    </source>
</reference>
<name>A0ABU3N9G3_9SPHN</name>
<dbReference type="InterPro" id="IPR045054">
    <property type="entry name" value="P4HA-like"/>
</dbReference>
<sequence>MSNPLQIAAQSVRDGRVDEALAILHRAGDAGNADALAQLAVWFLSGIFVARDLSKARTLLRRAVAIGQADAALMEIALTANGSGAAPDWQEAVRLLEQAARSDTIAAQYLQLLEKMALHPDGAPRELPQPSILHTEPNVRRFARLCTPEECVHIASLAAPSLQPATVFDPASGKMIAHPIRSSDNAVIGPMQETLVVQAINRRIAAATDTQVAQGEPLTVLRYNPGQQYRPHLDTLSNERNQRIRTAILYLNDGYAGGETAFPLLGLEVPPGVGDLLVFDNVDAEGAPDPNSRHAGLPVTSGTKWIATRWLRARPTTAWELSEQARAAARG</sequence>
<keyword evidence="6" id="KW-0560">Oxidoreductase</keyword>
<proteinExistence type="predicted"/>
<protein>
    <submittedName>
        <fullName evidence="10">2OG-Fe(II) oxygenase</fullName>
    </submittedName>
</protein>
<dbReference type="InterPro" id="IPR006597">
    <property type="entry name" value="Sel1-like"/>
</dbReference>
<keyword evidence="5" id="KW-0223">Dioxygenase</keyword>
<evidence type="ECO:0000313" key="10">
    <source>
        <dbReference type="EMBL" id="MDT8761118.1"/>
    </source>
</evidence>
<evidence type="ECO:0000256" key="5">
    <source>
        <dbReference type="ARBA" id="ARBA00022964"/>
    </source>
</evidence>
<evidence type="ECO:0000256" key="6">
    <source>
        <dbReference type="ARBA" id="ARBA00023002"/>
    </source>
</evidence>
<dbReference type="SMART" id="SM00671">
    <property type="entry name" value="SEL1"/>
    <property type="match status" value="2"/>
</dbReference>
<keyword evidence="3" id="KW-0256">Endoplasmic reticulum</keyword>
<accession>A0ABU3N9G3</accession>
<comment type="cofactor">
    <cofactor evidence="1">
        <name>L-ascorbate</name>
        <dbReference type="ChEBI" id="CHEBI:38290"/>
    </cofactor>
</comment>
<gene>
    <name evidence="10" type="ORF">MZO42_20665</name>
</gene>
<feature type="domain" description="Fe2OG dioxygenase" evidence="9">
    <location>
        <begin position="214"/>
        <end position="313"/>
    </location>
</feature>
<keyword evidence="7" id="KW-0408">Iron</keyword>
<dbReference type="InterPro" id="IPR044862">
    <property type="entry name" value="Pro_4_hyd_alph_FE2OG_OXY"/>
</dbReference>
<evidence type="ECO:0000256" key="8">
    <source>
        <dbReference type="ARBA" id="ARBA00023180"/>
    </source>
</evidence>
<keyword evidence="4" id="KW-0847">Vitamin C</keyword>
<dbReference type="InterPro" id="IPR005123">
    <property type="entry name" value="Oxoglu/Fe-dep_dioxygenase_dom"/>
</dbReference>
<evidence type="ECO:0000256" key="2">
    <source>
        <dbReference type="ARBA" id="ARBA00022723"/>
    </source>
</evidence>